<accession>D2VKF3</accession>
<dbReference type="RefSeq" id="XP_002675422.1">
    <property type="nucleotide sequence ID" value="XM_002675376.1"/>
</dbReference>
<dbReference type="VEuPathDB" id="AmoebaDB:NAEGRDRAFT_50279"/>
<gene>
    <name evidence="3" type="ORF">NAEGRDRAFT_50279</name>
</gene>
<sequence>MIPQQQQSSPPTSEKDHTTTTTTETSSSPFIVGESVGEQGWPIIECLDQCLKSIGDAKEFNVNNDGRGFIYISYRRVTSTTFPSPIRTIDDLIRREIRGLAFDSASGKLVSRCLHKFFNVGEKEETNMKKVQDKLEESVKLSKKMHVLDKLDGSLVIPILETIEVNGEMKKRLRFRTKQGFGHNSTSKGCEKYMYGLREVSNEEYEQLIPTVDQFLQNSSQFQLKNTVRFCLDYIEKGFTPIFEFCSPDYKIVIIYDSPQLSLIAIRDTINGDYVEFDEMTNIANKYSIDCVKSTEFHFQEDKQHSIAEIIAEIKKKTDFEGCVIRFWNGEMYKVKSDWYSTIHFKKQRLEFNYINESHSWWLVLEGGIDDLIPILNTEEEKEYLKTFNDELWNVIDQFSERTLQRVKKIMEENPTQRELANYINKNITSNTLKKLMFDISRHINENNHVKLIVDVVLKFVSQNKVEEAKQFLEAPTLQYRKPQINTNGSTSNLEEE</sequence>
<dbReference type="KEGG" id="ngr:NAEGRDRAFT_50279"/>
<dbReference type="OMA" id="CFNYDFC"/>
<evidence type="ECO:0000259" key="2">
    <source>
        <dbReference type="Pfam" id="PF09511"/>
    </source>
</evidence>
<name>D2VKF3_NAEGR</name>
<feature type="region of interest" description="Disordered" evidence="1">
    <location>
        <begin position="1"/>
        <end position="31"/>
    </location>
</feature>
<dbReference type="InParanoid" id="D2VKF3"/>
<evidence type="ECO:0000256" key="1">
    <source>
        <dbReference type="SAM" id="MobiDB-lite"/>
    </source>
</evidence>
<dbReference type="OrthoDB" id="16479at2759"/>
<dbReference type="GeneID" id="8852229"/>
<organism evidence="4">
    <name type="scientific">Naegleria gruberi</name>
    <name type="common">Amoeba</name>
    <dbReference type="NCBI Taxonomy" id="5762"/>
    <lineage>
        <taxon>Eukaryota</taxon>
        <taxon>Discoba</taxon>
        <taxon>Heterolobosea</taxon>
        <taxon>Tetramitia</taxon>
        <taxon>Eutetramitia</taxon>
        <taxon>Vahlkampfiidae</taxon>
        <taxon>Naegleria</taxon>
    </lineage>
</organism>
<evidence type="ECO:0000313" key="4">
    <source>
        <dbReference type="Proteomes" id="UP000006671"/>
    </source>
</evidence>
<feature type="compositionally biased region" description="Low complexity" evidence="1">
    <location>
        <begin position="1"/>
        <end position="12"/>
    </location>
</feature>
<dbReference type="InterPro" id="IPR019039">
    <property type="entry name" value="T4-Rnl1-like_N"/>
</dbReference>
<feature type="compositionally biased region" description="Low complexity" evidence="1">
    <location>
        <begin position="19"/>
        <end position="28"/>
    </location>
</feature>
<reference evidence="3 4" key="1">
    <citation type="journal article" date="2010" name="Cell">
        <title>The genome of Naegleria gruberi illuminates early eukaryotic versatility.</title>
        <authorList>
            <person name="Fritz-Laylin L.K."/>
            <person name="Prochnik S.E."/>
            <person name="Ginger M.L."/>
            <person name="Dacks J.B."/>
            <person name="Carpenter M.L."/>
            <person name="Field M.C."/>
            <person name="Kuo A."/>
            <person name="Paredez A."/>
            <person name="Chapman J."/>
            <person name="Pham J."/>
            <person name="Shu S."/>
            <person name="Neupane R."/>
            <person name="Cipriano M."/>
            <person name="Mancuso J."/>
            <person name="Tu H."/>
            <person name="Salamov A."/>
            <person name="Lindquist E."/>
            <person name="Shapiro H."/>
            <person name="Lucas S."/>
            <person name="Grigoriev I.V."/>
            <person name="Cande W.Z."/>
            <person name="Fulton C."/>
            <person name="Rokhsar D.S."/>
            <person name="Dawson S.C."/>
        </authorList>
    </citation>
    <scope>NUCLEOTIDE SEQUENCE [LARGE SCALE GENOMIC DNA]</scope>
    <source>
        <strain evidence="3 4">NEG-M</strain>
    </source>
</reference>
<keyword evidence="4" id="KW-1185">Reference proteome</keyword>
<proteinExistence type="predicted"/>
<protein>
    <submittedName>
        <fullName evidence="3">Predicted protein</fullName>
    </submittedName>
</protein>
<dbReference type="Proteomes" id="UP000006671">
    <property type="component" value="Unassembled WGS sequence"/>
</dbReference>
<dbReference type="Gene3D" id="1.10.3550.20">
    <property type="match status" value="1"/>
</dbReference>
<evidence type="ECO:0000313" key="3">
    <source>
        <dbReference type="EMBL" id="EFC42678.1"/>
    </source>
</evidence>
<dbReference type="Pfam" id="PF09511">
    <property type="entry name" value="RNA_lig_T4_1"/>
    <property type="match status" value="1"/>
</dbReference>
<dbReference type="AlphaFoldDB" id="D2VKF3"/>
<feature type="domain" description="T4 RNA ligase 1-like N-terminal" evidence="2">
    <location>
        <begin position="96"/>
        <end position="340"/>
    </location>
</feature>
<dbReference type="eggNOG" id="ENOG502SYFY">
    <property type="taxonomic scope" value="Eukaryota"/>
</dbReference>
<dbReference type="EMBL" id="GG738878">
    <property type="protein sequence ID" value="EFC42678.1"/>
    <property type="molecule type" value="Genomic_DNA"/>
</dbReference>